<evidence type="ECO:0000256" key="5">
    <source>
        <dbReference type="ARBA" id="ARBA00022692"/>
    </source>
</evidence>
<keyword evidence="6 10" id="KW-1133">Transmembrane helix</keyword>
<dbReference type="EMBL" id="BAABBW010000004">
    <property type="protein sequence ID" value="GAA4177732.1"/>
    <property type="molecule type" value="Genomic_DNA"/>
</dbReference>
<feature type="transmembrane region" description="Helical" evidence="10">
    <location>
        <begin position="165"/>
        <end position="185"/>
    </location>
</feature>
<dbReference type="InterPro" id="IPR010627">
    <property type="entry name" value="Prepilin_pept_A24_N"/>
</dbReference>
<evidence type="ECO:0000313" key="13">
    <source>
        <dbReference type="EMBL" id="GAA4177732.1"/>
    </source>
</evidence>
<keyword evidence="5 9" id="KW-0812">Transmembrane</keyword>
<gene>
    <name evidence="13" type="ORF">GCM10022287_26960</name>
</gene>
<evidence type="ECO:0000259" key="12">
    <source>
        <dbReference type="Pfam" id="PF06750"/>
    </source>
</evidence>
<protein>
    <recommendedName>
        <fullName evidence="9">Prepilin leader peptidase/N-methyltransferase</fullName>
        <ecNumber evidence="9">2.1.1.-</ecNumber>
        <ecNumber evidence="9">3.4.23.43</ecNumber>
    </recommendedName>
</protein>
<dbReference type="InterPro" id="IPR014032">
    <property type="entry name" value="Peptidase_A24A_bac"/>
</dbReference>
<evidence type="ECO:0000256" key="7">
    <source>
        <dbReference type="ARBA" id="ARBA00023136"/>
    </source>
</evidence>
<keyword evidence="14" id="KW-1185">Reference proteome</keyword>
<comment type="similarity">
    <text evidence="2 8">Belongs to the peptidase A24 family.</text>
</comment>
<comment type="function">
    <text evidence="9">Plays an essential role in type IV pili and type II pseudopili formation by proteolytically removing the leader sequence from substrate proteins and subsequently monomethylating the alpha-amino group of the newly exposed N-terminal phenylalanine.</text>
</comment>
<feature type="transmembrane region" description="Helical" evidence="10">
    <location>
        <begin position="110"/>
        <end position="128"/>
    </location>
</feature>
<dbReference type="PRINTS" id="PR00864">
    <property type="entry name" value="PREPILNPTASE"/>
</dbReference>
<comment type="catalytic activity">
    <reaction evidence="9">
        <text>Typically cleaves a -Gly-|-Phe- bond to release an N-terminal, basic peptide of 5-8 residues from type IV prepilin, and then N-methylates the new N-terminal amino group, the methyl donor being S-adenosyl-L-methionine.</text>
        <dbReference type="EC" id="3.4.23.43"/>
    </reaction>
</comment>
<dbReference type="Pfam" id="PF01478">
    <property type="entry name" value="Peptidase_A24"/>
    <property type="match status" value="1"/>
</dbReference>
<accession>A0ABP8A4M0</accession>
<evidence type="ECO:0000256" key="1">
    <source>
        <dbReference type="ARBA" id="ARBA00004429"/>
    </source>
</evidence>
<keyword evidence="9" id="KW-0808">Transferase</keyword>
<keyword evidence="9" id="KW-0511">Multifunctional enzyme</keyword>
<evidence type="ECO:0000256" key="4">
    <source>
        <dbReference type="ARBA" id="ARBA00022519"/>
    </source>
</evidence>
<feature type="domain" description="Prepilin peptidase A24 N-terminal" evidence="12">
    <location>
        <begin position="10"/>
        <end position="92"/>
    </location>
</feature>
<evidence type="ECO:0000256" key="6">
    <source>
        <dbReference type="ARBA" id="ARBA00022989"/>
    </source>
</evidence>
<dbReference type="PANTHER" id="PTHR30487">
    <property type="entry name" value="TYPE 4 PREPILIN-LIKE PROTEINS LEADER PEPTIDE-PROCESSING ENZYME"/>
    <property type="match status" value="1"/>
</dbReference>
<proteinExistence type="inferred from homology"/>
<comment type="caution">
    <text evidence="13">The sequence shown here is derived from an EMBL/GenBank/DDBJ whole genome shotgun (WGS) entry which is preliminary data.</text>
</comment>
<evidence type="ECO:0000256" key="3">
    <source>
        <dbReference type="ARBA" id="ARBA00022475"/>
    </source>
</evidence>
<name>A0ABP8A4M0_9MICO</name>
<comment type="subcellular location">
    <subcellularLocation>
        <location evidence="1">Cell inner membrane</location>
        <topology evidence="1">Multi-pass membrane protein</topology>
    </subcellularLocation>
    <subcellularLocation>
        <location evidence="9">Cell membrane</location>
        <topology evidence="9">Multi-pass membrane protein</topology>
    </subcellularLocation>
</comment>
<sequence length="275" mass="28591">MLMPALALGIFGSLIGSFLNVVVYRVPAGLSIVSPPSACPRCGEPIKGYDNIPLLSWLMLRAKCRHCGEPISARYPLVELGTGVAFAAVAVWFALARWHAADAAQLTASILELVAFLYLAAISIALALIDLDTNRLPNAIVLPSYLIGGVLLGAASVITRDWSQLVIMLIGGAALFALYFVVALISPRGMGFGDVKLAGVLGLFLAHLGIAQLMVGAFAAFLLGGLFAVVLLITGRARRGSGIPFGPWMLAGAWFGAVAGAPAAALYLSLFGLTA</sequence>
<evidence type="ECO:0000313" key="14">
    <source>
        <dbReference type="Proteomes" id="UP001501079"/>
    </source>
</evidence>
<keyword evidence="9" id="KW-0645">Protease</keyword>
<keyword evidence="9" id="KW-0378">Hydrolase</keyword>
<dbReference type="Gene3D" id="1.20.120.1220">
    <property type="match status" value="1"/>
</dbReference>
<organism evidence="13 14">
    <name type="scientific">Gryllotalpicola koreensis</name>
    <dbReference type="NCBI Taxonomy" id="993086"/>
    <lineage>
        <taxon>Bacteria</taxon>
        <taxon>Bacillati</taxon>
        <taxon>Actinomycetota</taxon>
        <taxon>Actinomycetes</taxon>
        <taxon>Micrococcales</taxon>
        <taxon>Microbacteriaceae</taxon>
        <taxon>Gryllotalpicola</taxon>
    </lineage>
</organism>
<feature type="transmembrane region" description="Helical" evidence="10">
    <location>
        <begin position="245"/>
        <end position="270"/>
    </location>
</feature>
<dbReference type="InterPro" id="IPR000045">
    <property type="entry name" value="Prepilin_IV_endopep_pep"/>
</dbReference>
<evidence type="ECO:0000256" key="2">
    <source>
        <dbReference type="ARBA" id="ARBA00005801"/>
    </source>
</evidence>
<feature type="transmembrane region" description="Helical" evidence="10">
    <location>
        <begin position="80"/>
        <end position="98"/>
    </location>
</feature>
<dbReference type="EC" id="3.4.23.43" evidence="9"/>
<dbReference type="EC" id="2.1.1.-" evidence="9"/>
<feature type="transmembrane region" description="Helical" evidence="10">
    <location>
        <begin position="140"/>
        <end position="158"/>
    </location>
</feature>
<feature type="transmembrane region" description="Helical" evidence="10">
    <location>
        <begin position="205"/>
        <end position="233"/>
    </location>
</feature>
<keyword evidence="4" id="KW-0997">Cell inner membrane</keyword>
<dbReference type="PANTHER" id="PTHR30487:SF0">
    <property type="entry name" value="PREPILIN LEADER PEPTIDASE_N-METHYLTRANSFERASE-RELATED"/>
    <property type="match status" value="1"/>
</dbReference>
<evidence type="ECO:0000256" key="8">
    <source>
        <dbReference type="RuleBase" id="RU003793"/>
    </source>
</evidence>
<dbReference type="Proteomes" id="UP001501079">
    <property type="component" value="Unassembled WGS sequence"/>
</dbReference>
<evidence type="ECO:0000256" key="9">
    <source>
        <dbReference type="RuleBase" id="RU003794"/>
    </source>
</evidence>
<keyword evidence="7 10" id="KW-0472">Membrane</keyword>
<evidence type="ECO:0000256" key="10">
    <source>
        <dbReference type="SAM" id="Phobius"/>
    </source>
</evidence>
<keyword evidence="9" id="KW-0489">Methyltransferase</keyword>
<reference evidence="14" key="1">
    <citation type="journal article" date="2019" name="Int. J. Syst. Evol. Microbiol.">
        <title>The Global Catalogue of Microorganisms (GCM) 10K type strain sequencing project: providing services to taxonomists for standard genome sequencing and annotation.</title>
        <authorList>
            <consortium name="The Broad Institute Genomics Platform"/>
            <consortium name="The Broad Institute Genome Sequencing Center for Infectious Disease"/>
            <person name="Wu L."/>
            <person name="Ma J."/>
        </authorList>
    </citation>
    <scope>NUCLEOTIDE SEQUENCE [LARGE SCALE GENOMIC DNA]</scope>
    <source>
        <strain evidence="14">JCM 17591</strain>
    </source>
</reference>
<evidence type="ECO:0000259" key="11">
    <source>
        <dbReference type="Pfam" id="PF01478"/>
    </source>
</evidence>
<dbReference type="InterPro" id="IPR050882">
    <property type="entry name" value="Prepilin_peptidase/N-MTase"/>
</dbReference>
<feature type="domain" description="Prepilin type IV endopeptidase peptidase" evidence="11">
    <location>
        <begin position="118"/>
        <end position="229"/>
    </location>
</feature>
<dbReference type="Pfam" id="PF06750">
    <property type="entry name" value="A24_N_bact"/>
    <property type="match status" value="1"/>
</dbReference>
<keyword evidence="3" id="KW-1003">Cell membrane</keyword>